<dbReference type="Proteomes" id="UP000799118">
    <property type="component" value="Unassembled WGS sequence"/>
</dbReference>
<evidence type="ECO:0000313" key="3">
    <source>
        <dbReference type="Proteomes" id="UP000799118"/>
    </source>
</evidence>
<dbReference type="EMBL" id="ML769436">
    <property type="protein sequence ID" value="KAE9402323.1"/>
    <property type="molecule type" value="Genomic_DNA"/>
</dbReference>
<accession>A0A6A4HWS4</accession>
<proteinExistence type="predicted"/>
<reference evidence="2" key="1">
    <citation type="journal article" date="2019" name="Environ. Microbiol.">
        <title>Fungal ecological strategies reflected in gene transcription - a case study of two litter decomposers.</title>
        <authorList>
            <person name="Barbi F."/>
            <person name="Kohler A."/>
            <person name="Barry K."/>
            <person name="Baskaran P."/>
            <person name="Daum C."/>
            <person name="Fauchery L."/>
            <person name="Ihrmark K."/>
            <person name="Kuo A."/>
            <person name="LaButti K."/>
            <person name="Lipzen A."/>
            <person name="Morin E."/>
            <person name="Grigoriev I.V."/>
            <person name="Henrissat B."/>
            <person name="Lindahl B."/>
            <person name="Martin F."/>
        </authorList>
    </citation>
    <scope>NUCLEOTIDE SEQUENCE</scope>
    <source>
        <strain evidence="2">JB14</strain>
    </source>
</reference>
<name>A0A6A4HWS4_9AGAR</name>
<gene>
    <name evidence="2" type="ORF">BT96DRAFT_559409</name>
</gene>
<organism evidence="2 3">
    <name type="scientific">Gymnopus androsaceus JB14</name>
    <dbReference type="NCBI Taxonomy" id="1447944"/>
    <lineage>
        <taxon>Eukaryota</taxon>
        <taxon>Fungi</taxon>
        <taxon>Dikarya</taxon>
        <taxon>Basidiomycota</taxon>
        <taxon>Agaricomycotina</taxon>
        <taxon>Agaricomycetes</taxon>
        <taxon>Agaricomycetidae</taxon>
        <taxon>Agaricales</taxon>
        <taxon>Marasmiineae</taxon>
        <taxon>Omphalotaceae</taxon>
        <taxon>Gymnopus</taxon>
    </lineage>
</organism>
<feature type="compositionally biased region" description="Polar residues" evidence="1">
    <location>
        <begin position="190"/>
        <end position="218"/>
    </location>
</feature>
<evidence type="ECO:0000313" key="2">
    <source>
        <dbReference type="EMBL" id="KAE9402323.1"/>
    </source>
</evidence>
<feature type="compositionally biased region" description="Polar residues" evidence="1">
    <location>
        <begin position="97"/>
        <end position="116"/>
    </location>
</feature>
<sequence>MAGPYPHVPDGLVERRSSSSAGEAVAGKSAHNFGSFSSSTSLSRNGQSLSTSGLEVPSGRRSSMAGPYPHVPDGLVERRSSSSAGEAVAGKSAHNFGPSSSSTSLSRNGQSLSTSRPEVPSGRRSSMAGPYPHVPDGLVERQLSAMSLTSPKANIPRSQSQDNLGPSQNRRNVHPSSRAPAEAGSDWGSRPTSAAPTDAITSASRFKSSKAADSSTPASRPAESQYRTGSSSSSSGALPIYSPGRTLNNTTSPRMPHSNSYGAPGMSNTHLPSREESRGDRSNRTASVYEMSVHGMVFCKCFSDYSFSSRCTGTECDLLILRCRAIQTKCCQQTPFVF</sequence>
<feature type="compositionally biased region" description="Basic and acidic residues" evidence="1">
    <location>
        <begin position="272"/>
        <end position="283"/>
    </location>
</feature>
<feature type="region of interest" description="Disordered" evidence="1">
    <location>
        <begin position="1"/>
        <end position="283"/>
    </location>
</feature>
<feature type="compositionally biased region" description="Polar residues" evidence="1">
    <location>
        <begin position="245"/>
        <end position="271"/>
    </location>
</feature>
<feature type="compositionally biased region" description="Polar residues" evidence="1">
    <location>
        <begin position="144"/>
        <end position="170"/>
    </location>
</feature>
<dbReference type="AlphaFoldDB" id="A0A6A4HWS4"/>
<evidence type="ECO:0000256" key="1">
    <source>
        <dbReference type="SAM" id="MobiDB-lite"/>
    </source>
</evidence>
<feature type="compositionally biased region" description="Polar residues" evidence="1">
    <location>
        <begin position="44"/>
        <end position="53"/>
    </location>
</feature>
<keyword evidence="3" id="KW-1185">Reference proteome</keyword>
<protein>
    <submittedName>
        <fullName evidence="2">Uncharacterized protein</fullName>
    </submittedName>
</protein>